<dbReference type="EMBL" id="MF961800">
    <property type="protein sequence ID" value="AXM42389.1"/>
    <property type="molecule type" value="mRNA"/>
</dbReference>
<dbReference type="InterPro" id="IPR020568">
    <property type="entry name" value="Ribosomal_Su5_D2-typ_SF"/>
</dbReference>
<feature type="binding site" evidence="8">
    <location>
        <position position="172"/>
    </location>
    <ligand>
        <name>ATP</name>
        <dbReference type="ChEBI" id="CHEBI:30616"/>
    </ligand>
</feature>
<proteinExistence type="evidence at transcript level"/>
<feature type="binding site" evidence="8">
    <location>
        <position position="80"/>
    </location>
    <ligand>
        <name>ATP</name>
        <dbReference type="ChEBI" id="CHEBI:30616"/>
    </ligand>
</feature>
<keyword evidence="4 8" id="KW-0547">Nucleotide-binding</keyword>
<dbReference type="InterPro" id="IPR003594">
    <property type="entry name" value="HATPase_dom"/>
</dbReference>
<dbReference type="Gene3D" id="3.30.230.80">
    <property type="match status" value="1"/>
</dbReference>
<keyword evidence="3" id="KW-0963">Cytoplasm</keyword>
<accession>A0A346D5S6</accession>
<evidence type="ECO:0000256" key="1">
    <source>
        <dbReference type="ARBA" id="ARBA00004496"/>
    </source>
</evidence>
<evidence type="ECO:0000256" key="4">
    <source>
        <dbReference type="ARBA" id="ARBA00022741"/>
    </source>
</evidence>
<keyword evidence="9" id="KW-0175">Coiled coil</keyword>
<comment type="subcellular location">
    <subcellularLocation>
        <location evidence="1">Cytoplasm</location>
    </subcellularLocation>
</comment>
<evidence type="ECO:0000256" key="6">
    <source>
        <dbReference type="ARBA" id="ARBA00023016"/>
    </source>
</evidence>
<evidence type="ECO:0000256" key="9">
    <source>
        <dbReference type="SAM" id="Coils"/>
    </source>
</evidence>
<dbReference type="InterPro" id="IPR036890">
    <property type="entry name" value="HATPase_C_sf"/>
</dbReference>
<dbReference type="FunFam" id="3.30.565.10:FF:000012">
    <property type="entry name" value="Heat shock cognate protein"/>
    <property type="match status" value="1"/>
</dbReference>
<evidence type="ECO:0000259" key="11">
    <source>
        <dbReference type="SMART" id="SM00387"/>
    </source>
</evidence>
<dbReference type="Pfam" id="PF00183">
    <property type="entry name" value="HSP90"/>
    <property type="match status" value="1"/>
</dbReference>
<evidence type="ECO:0000256" key="2">
    <source>
        <dbReference type="ARBA" id="ARBA00008239"/>
    </source>
</evidence>
<dbReference type="PANTHER" id="PTHR11528">
    <property type="entry name" value="HEAT SHOCK PROTEIN 90 FAMILY MEMBER"/>
    <property type="match status" value="1"/>
</dbReference>
<dbReference type="PIRSF" id="PIRSF002583">
    <property type="entry name" value="Hsp90"/>
    <property type="match status" value="1"/>
</dbReference>
<dbReference type="SMART" id="SM00387">
    <property type="entry name" value="HATPase_c"/>
    <property type="match status" value="1"/>
</dbReference>
<dbReference type="SUPFAM" id="SSF110942">
    <property type="entry name" value="HSP90 C-terminal domain"/>
    <property type="match status" value="1"/>
</dbReference>
<dbReference type="Pfam" id="PF13589">
    <property type="entry name" value="HATPase_c_3"/>
    <property type="match status" value="1"/>
</dbReference>
<feature type="domain" description="Histidine kinase/HSP90-like ATPase" evidence="11">
    <location>
        <begin position="27"/>
        <end position="182"/>
    </location>
</feature>
<feature type="binding site" evidence="8">
    <location>
        <position position="85"/>
    </location>
    <ligand>
        <name>ATP</name>
        <dbReference type="ChEBI" id="CHEBI:30616"/>
    </ligand>
</feature>
<feature type="binding site" evidence="8">
    <location>
        <position position="371"/>
    </location>
    <ligand>
        <name>ATP</name>
        <dbReference type="ChEBI" id="CHEBI:30616"/>
    </ligand>
</feature>
<dbReference type="GO" id="GO:0140662">
    <property type="term" value="F:ATP-dependent protein folding chaperone"/>
    <property type="evidence" value="ECO:0007669"/>
    <property type="project" value="InterPro"/>
</dbReference>
<dbReference type="SUPFAM" id="SSF55874">
    <property type="entry name" value="ATPase domain of HSP90 chaperone/DNA topoisomerase II/histidine kinase"/>
    <property type="match status" value="1"/>
</dbReference>
<feature type="binding site" evidence="8">
    <location>
        <position position="34"/>
    </location>
    <ligand>
        <name>ATP</name>
        <dbReference type="ChEBI" id="CHEBI:30616"/>
    </ligand>
</feature>
<keyword evidence="5 8" id="KW-0067">ATP-binding</keyword>
<protein>
    <submittedName>
        <fullName evidence="12">Heat shock protein 90</fullName>
    </submittedName>
</protein>
<comment type="similarity">
    <text evidence="2">Belongs to the heat shock protein 90 family.</text>
</comment>
<feature type="binding site" evidence="8">
    <location>
        <begin position="100"/>
        <end position="101"/>
    </location>
    <ligand>
        <name>ATP</name>
        <dbReference type="ChEBI" id="CHEBI:30616"/>
    </ligand>
</feature>
<dbReference type="AlphaFoldDB" id="A0A346D5S6"/>
<feature type="binding site" evidence="8">
    <location>
        <position position="38"/>
    </location>
    <ligand>
        <name>ATP</name>
        <dbReference type="ChEBI" id="CHEBI:30616"/>
    </ligand>
</feature>
<organism evidence="12">
    <name type="scientific">Oenanthe javanica</name>
    <name type="common">Java water-dropwort</name>
    <name type="synonym">Sium javanicum</name>
    <dbReference type="NCBI Taxonomy" id="49556"/>
    <lineage>
        <taxon>Eukaryota</taxon>
        <taxon>Viridiplantae</taxon>
        <taxon>Streptophyta</taxon>
        <taxon>Embryophyta</taxon>
        <taxon>Tracheophyta</taxon>
        <taxon>Spermatophyta</taxon>
        <taxon>Magnoliopsida</taxon>
        <taxon>eudicotyledons</taxon>
        <taxon>Gunneridae</taxon>
        <taxon>Pentapetalae</taxon>
        <taxon>asterids</taxon>
        <taxon>campanulids</taxon>
        <taxon>Apiales</taxon>
        <taxon>Apiaceae</taxon>
        <taxon>Apioideae</taxon>
        <taxon>Oenantheae</taxon>
        <taxon>Oenanthe</taxon>
    </lineage>
</organism>
<feature type="compositionally biased region" description="Acidic residues" evidence="10">
    <location>
        <begin position="672"/>
        <end position="690"/>
    </location>
</feature>
<feature type="region of interest" description="Disordered" evidence="10">
    <location>
        <begin position="672"/>
        <end position="699"/>
    </location>
</feature>
<sequence length="699" mass="80337">MADSETFAFQAEINQLLSLIINTFYSNKEIFLRELISNAFDALDKIRFESLTDKTKLDAQPELFIHIIPDKTNNTLTLIDSGIGMTKADLVNNLGTIARSGTKEFMEALAAGADVSMIGQFGVGFYSAYLVAEKVIVTTKHNDDEQYVWESQAGGSFTVTRDTSGEVLGRGTKIVLHLKEDQLDYLEERRLKDLVKKHSEFISYPISLWIEKTTEKEISDDEDEEDKKDEEGKVEEVDEEKEKEEKKKKKIKEVSHEWSLVNKQKPIWMRKPEEITKEEYAAFYKSLTNDWEEHLNVKHFSVEGQLEFKAVLFVPKRAPFDLFDTKKKQNNIKLYVRRVFIIDNCEDLIPEYLSFVKGIVDSEDLPLNISREMLQQNKILKVIRKNLVKKCLELFFEIAENKEDYNKFYEAFSKNLKLGIHEDSQNKTKIAELLRYHSTKSGDEMASLKDYVTRMKESQSEIYYITGESKKAVENSPFLERLKKKGYEVLYMVDAIDEYAVGQLKEFEGKKLVSATKEGLKLEESEDEKKKKEKQKEKFEGLCKVIKDVLGDRVEKVIVSDRVVDSPCCLVTGEYGWTANMERIMKAQALRDSSMGGYMSSKKTMEINPDNAIMEELRKRADADKNDKSVKDLVLLLFETALLTSGFSLEEPNTFGNRIHRMLKLGLSIDDDDEVEAEDMPPLEEADADAEGSKMEEVD</sequence>
<keyword evidence="6 12" id="KW-0346">Stress response</keyword>
<reference evidence="12" key="1">
    <citation type="submission" date="2017-09" db="EMBL/GenBank/DDBJ databases">
        <title>Cloning and prokaryotic expression of heat shock protein 90 gene in Oenanthe javanica.</title>
        <authorList>
            <person name="Hu Y."/>
            <person name="Zhou Y."/>
            <person name="Wang M."/>
            <person name="Huang W."/>
        </authorList>
    </citation>
    <scope>NUCLEOTIDE SEQUENCE</scope>
</reference>
<dbReference type="Gene3D" id="3.30.565.10">
    <property type="entry name" value="Histidine kinase-like ATPase, C-terminal domain"/>
    <property type="match status" value="1"/>
</dbReference>
<feature type="region of interest" description="Disordered" evidence="10">
    <location>
        <begin position="215"/>
        <end position="248"/>
    </location>
</feature>
<dbReference type="GO" id="GO:0005737">
    <property type="term" value="C:cytoplasm"/>
    <property type="evidence" value="ECO:0007669"/>
    <property type="project" value="UniProtKB-SubCell"/>
</dbReference>
<evidence type="ECO:0000256" key="10">
    <source>
        <dbReference type="SAM" id="MobiDB-lite"/>
    </source>
</evidence>
<feature type="coiled-coil region" evidence="9">
    <location>
        <begin position="515"/>
        <end position="542"/>
    </location>
</feature>
<dbReference type="HAMAP" id="MF_00505">
    <property type="entry name" value="HSP90"/>
    <property type="match status" value="1"/>
</dbReference>
<feature type="binding site" evidence="8">
    <location>
        <begin position="120"/>
        <end position="125"/>
    </location>
    <ligand>
        <name>ATP</name>
        <dbReference type="ChEBI" id="CHEBI:30616"/>
    </ligand>
</feature>
<gene>
    <name evidence="12" type="primary">HSP90</name>
</gene>
<dbReference type="FunFam" id="3.30.230.80:FF:000001">
    <property type="entry name" value="Heat shock protein 90 alpha"/>
    <property type="match status" value="1"/>
</dbReference>
<dbReference type="GO" id="GO:0051082">
    <property type="term" value="F:unfolded protein binding"/>
    <property type="evidence" value="ECO:0007669"/>
    <property type="project" value="InterPro"/>
</dbReference>
<dbReference type="GO" id="GO:0016887">
    <property type="term" value="F:ATP hydrolysis activity"/>
    <property type="evidence" value="ECO:0007669"/>
    <property type="project" value="InterPro"/>
</dbReference>
<dbReference type="FunFam" id="1.20.120.790:FF:000001">
    <property type="entry name" value="Heat shock protein 90 alpha"/>
    <property type="match status" value="1"/>
</dbReference>
<name>A0A346D5S6_OENJA</name>
<dbReference type="Gene3D" id="3.40.50.11260">
    <property type="match status" value="1"/>
</dbReference>
<dbReference type="CDD" id="cd16927">
    <property type="entry name" value="HATPase_Hsp90-like"/>
    <property type="match status" value="1"/>
</dbReference>
<evidence type="ECO:0000256" key="5">
    <source>
        <dbReference type="ARBA" id="ARBA00022840"/>
    </source>
</evidence>
<dbReference type="SUPFAM" id="SSF54211">
    <property type="entry name" value="Ribosomal protein S5 domain 2-like"/>
    <property type="match status" value="1"/>
</dbReference>
<evidence type="ECO:0000256" key="7">
    <source>
        <dbReference type="ARBA" id="ARBA00023186"/>
    </source>
</evidence>
<dbReference type="InterPro" id="IPR020575">
    <property type="entry name" value="Hsp90_N"/>
</dbReference>
<dbReference type="Gene3D" id="1.20.120.790">
    <property type="entry name" value="Heat shock protein 90, C-terminal domain"/>
    <property type="match status" value="1"/>
</dbReference>
<dbReference type="InterPro" id="IPR037196">
    <property type="entry name" value="HSP90_C"/>
</dbReference>
<dbReference type="InterPro" id="IPR019805">
    <property type="entry name" value="Heat_shock_protein_90_CS"/>
</dbReference>
<feature type="binding site" evidence="8">
    <location>
        <position position="93"/>
    </location>
    <ligand>
        <name>ATP</name>
        <dbReference type="ChEBI" id="CHEBI:30616"/>
    </ligand>
</feature>
<dbReference type="InterPro" id="IPR001404">
    <property type="entry name" value="Hsp90_fam"/>
</dbReference>
<evidence type="ECO:0000256" key="3">
    <source>
        <dbReference type="ARBA" id="ARBA00022490"/>
    </source>
</evidence>
<feature type="compositionally biased region" description="Acidic residues" evidence="10">
    <location>
        <begin position="218"/>
        <end position="228"/>
    </location>
</feature>
<keyword evidence="7" id="KW-0143">Chaperone</keyword>
<evidence type="ECO:0000313" key="12">
    <source>
        <dbReference type="EMBL" id="AXM42389.1"/>
    </source>
</evidence>
<dbReference type="PROSITE" id="PS00298">
    <property type="entry name" value="HSP90"/>
    <property type="match status" value="1"/>
</dbReference>
<dbReference type="GO" id="GO:0005524">
    <property type="term" value="F:ATP binding"/>
    <property type="evidence" value="ECO:0007669"/>
    <property type="project" value="UniProtKB-KW"/>
</dbReference>
<dbReference type="FunFam" id="3.40.50.11260:FF:000001">
    <property type="entry name" value="Heat shock protein 90 alpha"/>
    <property type="match status" value="1"/>
</dbReference>
<dbReference type="PRINTS" id="PR00775">
    <property type="entry name" value="HEATSHOCK90"/>
</dbReference>
<dbReference type="NCBIfam" id="NF003555">
    <property type="entry name" value="PRK05218.1"/>
    <property type="match status" value="1"/>
</dbReference>
<evidence type="ECO:0000256" key="8">
    <source>
        <dbReference type="PIRSR" id="PIRSR002583-1"/>
    </source>
</evidence>